<dbReference type="RefSeq" id="WP_092637315.1">
    <property type="nucleotide sequence ID" value="NZ_FNID01000001.1"/>
</dbReference>
<dbReference type="Pfam" id="PF13240">
    <property type="entry name" value="Zn_Ribbon_1"/>
    <property type="match status" value="1"/>
</dbReference>
<feature type="transmembrane region" description="Helical" evidence="2">
    <location>
        <begin position="47"/>
        <end position="67"/>
    </location>
</feature>
<dbReference type="InterPro" id="IPR038587">
    <property type="entry name" value="Ribosomal_eL40_sf"/>
</dbReference>
<name>A0A1G9U2Y3_9FIRM</name>
<dbReference type="AlphaFoldDB" id="A0A1G9U2Y3"/>
<reference evidence="4 5" key="1">
    <citation type="submission" date="2016-10" db="EMBL/GenBank/DDBJ databases">
        <authorList>
            <person name="de Groot N.N."/>
        </authorList>
    </citation>
    <scope>NUCLEOTIDE SEQUENCE [LARGE SCALE GENOMIC DNA]</scope>
    <source>
        <strain evidence="4 5">CGMCC 1.5012</strain>
    </source>
</reference>
<keyword evidence="2" id="KW-1133">Transmembrane helix</keyword>
<dbReference type="OrthoDB" id="1852176at2"/>
<dbReference type="InterPro" id="IPR026870">
    <property type="entry name" value="Zinc_ribbon_dom"/>
</dbReference>
<sequence length="345" mass="36444">MFCPKCGTANPDDAQFCQKCGQSFAKGAVVVPDQPTPIKTRWYKKSWLTILLLILFYPVGLILMWLFQKKWNIVVKIIISCICGLLLISTFLGSLQHNDNPTVASSKAPAEVSSVANESSSSAAQASSKVSSAASEQSSKASSSAPKSSSVASSKPESSKAVAPVRYEAKLSNGHYTAGIDFPAGVYNIKAVSGGGNVSSSNMYDGGLNAVMGVAEKGDMYQQEYSNIELPENTVLSISGVVINIVSENPSTAPLKKREQPNTKEISLGNGNFTAGKDFPAGVYDVIAVSGAGNVSSDNMYEGGLNAVMGTSSDELYQKQFKNIELNTGVRLTISGVKIKLVPSK</sequence>
<evidence type="ECO:0000313" key="5">
    <source>
        <dbReference type="Proteomes" id="UP000199182"/>
    </source>
</evidence>
<dbReference type="STRING" id="258515.SAMN05192585_10157"/>
<dbReference type="EMBL" id="FNID01000001">
    <property type="protein sequence ID" value="SDM54261.1"/>
    <property type="molecule type" value="Genomic_DNA"/>
</dbReference>
<evidence type="ECO:0000256" key="2">
    <source>
        <dbReference type="SAM" id="Phobius"/>
    </source>
</evidence>
<organism evidence="4 5">
    <name type="scientific">Acetanaerobacterium elongatum</name>
    <dbReference type="NCBI Taxonomy" id="258515"/>
    <lineage>
        <taxon>Bacteria</taxon>
        <taxon>Bacillati</taxon>
        <taxon>Bacillota</taxon>
        <taxon>Clostridia</taxon>
        <taxon>Eubacteriales</taxon>
        <taxon>Oscillospiraceae</taxon>
        <taxon>Acetanaerobacterium</taxon>
    </lineage>
</organism>
<protein>
    <submittedName>
        <fullName evidence="4">Zinc-ribbon domain-containing protein</fullName>
    </submittedName>
</protein>
<feature type="transmembrane region" description="Helical" evidence="2">
    <location>
        <begin position="73"/>
        <end position="92"/>
    </location>
</feature>
<keyword evidence="2" id="KW-0472">Membrane</keyword>
<dbReference type="Proteomes" id="UP000199182">
    <property type="component" value="Unassembled WGS sequence"/>
</dbReference>
<gene>
    <name evidence="4" type="ORF">SAMN05192585_10157</name>
</gene>
<dbReference type="Gene3D" id="4.10.1060.50">
    <property type="match status" value="1"/>
</dbReference>
<evidence type="ECO:0000256" key="1">
    <source>
        <dbReference type="SAM" id="MobiDB-lite"/>
    </source>
</evidence>
<feature type="region of interest" description="Disordered" evidence="1">
    <location>
        <begin position="135"/>
        <end position="155"/>
    </location>
</feature>
<feature type="domain" description="Zinc-ribbon" evidence="3">
    <location>
        <begin position="2"/>
        <end position="22"/>
    </location>
</feature>
<keyword evidence="5" id="KW-1185">Reference proteome</keyword>
<keyword evidence="2" id="KW-0812">Transmembrane</keyword>
<proteinExistence type="predicted"/>
<evidence type="ECO:0000259" key="3">
    <source>
        <dbReference type="Pfam" id="PF13240"/>
    </source>
</evidence>
<evidence type="ECO:0000313" key="4">
    <source>
        <dbReference type="EMBL" id="SDM54261.1"/>
    </source>
</evidence>
<accession>A0A1G9U2Y3</accession>